<name>T1H715_MEGSC</name>
<reference evidence="1" key="2">
    <citation type="submission" date="2015-06" db="UniProtKB">
        <authorList>
            <consortium name="EnsemblMetazoa"/>
        </authorList>
    </citation>
    <scope>IDENTIFICATION</scope>
</reference>
<proteinExistence type="predicted"/>
<dbReference type="Proteomes" id="UP000015102">
    <property type="component" value="Unassembled WGS sequence"/>
</dbReference>
<evidence type="ECO:0000313" key="2">
    <source>
        <dbReference type="Proteomes" id="UP000015102"/>
    </source>
</evidence>
<protein>
    <submittedName>
        <fullName evidence="1">Uncharacterized protein</fullName>
    </submittedName>
</protein>
<dbReference type="EnsemblMetazoa" id="MESCA012497-RA">
    <property type="protein sequence ID" value="MESCA012497-PA"/>
    <property type="gene ID" value="MESCA012497"/>
</dbReference>
<dbReference type="AlphaFoldDB" id="T1H715"/>
<evidence type="ECO:0000313" key="1">
    <source>
        <dbReference type="EnsemblMetazoa" id="MESCA012497-PA"/>
    </source>
</evidence>
<organism evidence="1 2">
    <name type="scientific">Megaselia scalaris</name>
    <name type="common">Humpbacked fly</name>
    <name type="synonym">Phora scalaris</name>
    <dbReference type="NCBI Taxonomy" id="36166"/>
    <lineage>
        <taxon>Eukaryota</taxon>
        <taxon>Metazoa</taxon>
        <taxon>Ecdysozoa</taxon>
        <taxon>Arthropoda</taxon>
        <taxon>Hexapoda</taxon>
        <taxon>Insecta</taxon>
        <taxon>Pterygota</taxon>
        <taxon>Neoptera</taxon>
        <taxon>Endopterygota</taxon>
        <taxon>Diptera</taxon>
        <taxon>Brachycera</taxon>
        <taxon>Muscomorpha</taxon>
        <taxon>Platypezoidea</taxon>
        <taxon>Phoridae</taxon>
        <taxon>Megaseliini</taxon>
        <taxon>Megaselia</taxon>
    </lineage>
</organism>
<dbReference type="HOGENOM" id="CLU_2565007_0_0_1"/>
<accession>T1H715</accession>
<sequence length="82" mass="8888">KVENQADVSFASIQTSLSSSLSESSESVNSIATLLANIDATSFKGTFLLVLSFSDFSTFLNEAEEVVVVVRHWVTFLLNAIN</sequence>
<keyword evidence="2" id="KW-1185">Reference proteome</keyword>
<reference evidence="2" key="1">
    <citation type="submission" date="2013-02" db="EMBL/GenBank/DDBJ databases">
        <authorList>
            <person name="Hughes D."/>
        </authorList>
    </citation>
    <scope>NUCLEOTIDE SEQUENCE</scope>
    <source>
        <strain>Durham</strain>
        <strain evidence="2">NC isolate 2 -- Noor lab</strain>
    </source>
</reference>